<dbReference type="CDD" id="cd13963">
    <property type="entry name" value="PT_UbiA_2"/>
    <property type="match status" value="1"/>
</dbReference>
<dbReference type="OrthoDB" id="9803632at2"/>
<reference evidence="6 7" key="1">
    <citation type="submission" date="2018-01" db="EMBL/GenBank/DDBJ databases">
        <title>Draft genome sequence of Jishengella sp. NA12.</title>
        <authorList>
            <person name="Sahin N."/>
            <person name="Ay H."/>
            <person name="Saygin H."/>
        </authorList>
    </citation>
    <scope>NUCLEOTIDE SEQUENCE [LARGE SCALE GENOMIC DNA]</scope>
    <source>
        <strain evidence="6 7">NA12</strain>
    </source>
</reference>
<proteinExistence type="predicted"/>
<feature type="transmembrane region" description="Helical" evidence="5">
    <location>
        <begin position="59"/>
        <end position="80"/>
    </location>
</feature>
<feature type="transmembrane region" description="Helical" evidence="5">
    <location>
        <begin position="250"/>
        <end position="271"/>
    </location>
</feature>
<dbReference type="GO" id="GO:0016020">
    <property type="term" value="C:membrane"/>
    <property type="evidence" value="ECO:0007669"/>
    <property type="project" value="UniProtKB-SubCell"/>
</dbReference>
<evidence type="ECO:0000256" key="4">
    <source>
        <dbReference type="ARBA" id="ARBA00023136"/>
    </source>
</evidence>
<dbReference type="Proteomes" id="UP000248924">
    <property type="component" value="Unassembled WGS sequence"/>
</dbReference>
<sequence length="322" mass="34662">MTAAETVVEPVAPVAPKRVARLPLLPRHLLVLARPGHVVKNVLAVPLALVDTPVWTATALWRCVWAVAAFTLASSVIYVVNDIADRHLDRAHPHKRHRPIAAGHVPVPVAWGYAGLLTALLVALTVGGPAIPWWPLIAYLALSTAYSRWLKHLPLLDVCVVSAGFVLRVLQGYAATETVPSSLLLTAVFSGCLVLILGKRRHELAALGTPHRPALDGYNLLLADHLLGLTTSLAGTTFLLYLHVDAPIDAYPPIVLALVVPLGLLAAFRYLQAVLVLRTGGDPIRILLRDRTIVGCAVLVGVILAVAQINARYPHLLTWTDK</sequence>
<evidence type="ECO:0000313" key="6">
    <source>
        <dbReference type="EMBL" id="PZG20286.1"/>
    </source>
</evidence>
<evidence type="ECO:0000313" key="7">
    <source>
        <dbReference type="Proteomes" id="UP000248924"/>
    </source>
</evidence>
<accession>A0A2W2E7K4</accession>
<evidence type="ECO:0000256" key="5">
    <source>
        <dbReference type="SAM" id="Phobius"/>
    </source>
</evidence>
<dbReference type="InterPro" id="IPR000537">
    <property type="entry name" value="UbiA_prenyltransferase"/>
</dbReference>
<dbReference type="AlphaFoldDB" id="A0A2W2E7K4"/>
<name>A0A2W2E7K4_9ACTN</name>
<feature type="transmembrane region" description="Helical" evidence="5">
    <location>
        <begin position="292"/>
        <end position="311"/>
    </location>
</feature>
<evidence type="ECO:0000256" key="3">
    <source>
        <dbReference type="ARBA" id="ARBA00022989"/>
    </source>
</evidence>
<evidence type="ECO:0000256" key="1">
    <source>
        <dbReference type="ARBA" id="ARBA00004141"/>
    </source>
</evidence>
<organism evidence="6 7">
    <name type="scientific">Micromonospora craterilacus</name>
    <dbReference type="NCBI Taxonomy" id="1655439"/>
    <lineage>
        <taxon>Bacteria</taxon>
        <taxon>Bacillati</taxon>
        <taxon>Actinomycetota</taxon>
        <taxon>Actinomycetes</taxon>
        <taxon>Micromonosporales</taxon>
        <taxon>Micromonosporaceae</taxon>
        <taxon>Micromonospora</taxon>
    </lineage>
</organism>
<keyword evidence="6" id="KW-0808">Transferase</keyword>
<feature type="transmembrane region" description="Helical" evidence="5">
    <location>
        <begin position="218"/>
        <end position="244"/>
    </location>
</feature>
<feature type="transmembrane region" description="Helical" evidence="5">
    <location>
        <begin position="179"/>
        <end position="197"/>
    </location>
</feature>
<comment type="caution">
    <text evidence="6">The sequence shown here is derived from an EMBL/GenBank/DDBJ whole genome shotgun (WGS) entry which is preliminary data.</text>
</comment>
<keyword evidence="3 5" id="KW-1133">Transmembrane helix</keyword>
<dbReference type="GO" id="GO:0016765">
    <property type="term" value="F:transferase activity, transferring alkyl or aryl (other than methyl) groups"/>
    <property type="evidence" value="ECO:0007669"/>
    <property type="project" value="InterPro"/>
</dbReference>
<feature type="transmembrane region" description="Helical" evidence="5">
    <location>
        <begin position="101"/>
        <end position="124"/>
    </location>
</feature>
<dbReference type="Gene3D" id="1.10.357.140">
    <property type="entry name" value="UbiA prenyltransferase"/>
    <property type="match status" value="1"/>
</dbReference>
<keyword evidence="2 5" id="KW-0812">Transmembrane</keyword>
<keyword evidence="4 5" id="KW-0472">Membrane</keyword>
<gene>
    <name evidence="6" type="ORF">C1I95_09910</name>
</gene>
<evidence type="ECO:0000256" key="2">
    <source>
        <dbReference type="ARBA" id="ARBA00022692"/>
    </source>
</evidence>
<dbReference type="RefSeq" id="WP_111213496.1">
    <property type="nucleotide sequence ID" value="NZ_POTY01000044.1"/>
</dbReference>
<dbReference type="Pfam" id="PF01040">
    <property type="entry name" value="UbiA"/>
    <property type="match status" value="1"/>
</dbReference>
<keyword evidence="7" id="KW-1185">Reference proteome</keyword>
<dbReference type="InterPro" id="IPR044878">
    <property type="entry name" value="UbiA_sf"/>
</dbReference>
<dbReference type="EMBL" id="POTY01000044">
    <property type="protein sequence ID" value="PZG20286.1"/>
    <property type="molecule type" value="Genomic_DNA"/>
</dbReference>
<protein>
    <submittedName>
        <fullName evidence="6">Prenyltransferase</fullName>
    </submittedName>
</protein>
<comment type="subcellular location">
    <subcellularLocation>
        <location evidence="1">Membrane</location>
        <topology evidence="1">Multi-pass membrane protein</topology>
    </subcellularLocation>
</comment>